<reference evidence="3" key="1">
    <citation type="journal article" date="2019" name="Int. J. Syst. Evol. Microbiol.">
        <title>The Global Catalogue of Microorganisms (GCM) 10K type strain sequencing project: providing services to taxonomists for standard genome sequencing and annotation.</title>
        <authorList>
            <consortium name="The Broad Institute Genomics Platform"/>
            <consortium name="The Broad Institute Genome Sequencing Center for Infectious Disease"/>
            <person name="Wu L."/>
            <person name="Ma J."/>
        </authorList>
    </citation>
    <scope>NUCLEOTIDE SEQUENCE [LARGE SCALE GENOMIC DNA]</scope>
    <source>
        <strain evidence="3">CGMCC 4.1415</strain>
    </source>
</reference>
<organism evidence="2 3">
    <name type="scientific">Aquamicrobium segne</name>
    <dbReference type="NCBI Taxonomy" id="469547"/>
    <lineage>
        <taxon>Bacteria</taxon>
        <taxon>Pseudomonadati</taxon>
        <taxon>Pseudomonadota</taxon>
        <taxon>Alphaproteobacteria</taxon>
        <taxon>Hyphomicrobiales</taxon>
        <taxon>Phyllobacteriaceae</taxon>
        <taxon>Aquamicrobium</taxon>
    </lineage>
</organism>
<evidence type="ECO:0000256" key="1">
    <source>
        <dbReference type="PROSITE-ProRule" id="PRU00339"/>
    </source>
</evidence>
<dbReference type="Proteomes" id="UP001596016">
    <property type="component" value="Unassembled WGS sequence"/>
</dbReference>
<dbReference type="PROSITE" id="PS50005">
    <property type="entry name" value="TPR"/>
    <property type="match status" value="1"/>
</dbReference>
<dbReference type="EMBL" id="JBHSLL010000012">
    <property type="protein sequence ID" value="MFC5385300.1"/>
    <property type="molecule type" value="Genomic_DNA"/>
</dbReference>
<dbReference type="RefSeq" id="WP_378228220.1">
    <property type="nucleotide sequence ID" value="NZ_JBHSLL010000012.1"/>
</dbReference>
<name>A0ABW0GUV8_9HYPH</name>
<dbReference type="Gene3D" id="1.25.40.10">
    <property type="entry name" value="Tetratricopeptide repeat domain"/>
    <property type="match status" value="1"/>
</dbReference>
<feature type="repeat" description="TPR" evidence="1">
    <location>
        <begin position="62"/>
        <end position="95"/>
    </location>
</feature>
<protein>
    <submittedName>
        <fullName evidence="2">Tetratricopeptide repeat protein</fullName>
    </submittedName>
</protein>
<dbReference type="InterPro" id="IPR019734">
    <property type="entry name" value="TPR_rpt"/>
</dbReference>
<accession>A0ABW0GUV8</accession>
<dbReference type="SUPFAM" id="SSF48452">
    <property type="entry name" value="TPR-like"/>
    <property type="match status" value="1"/>
</dbReference>
<proteinExistence type="predicted"/>
<comment type="caution">
    <text evidence="2">The sequence shown here is derived from an EMBL/GenBank/DDBJ whole genome shotgun (WGS) entry which is preliminary data.</text>
</comment>
<evidence type="ECO:0000313" key="3">
    <source>
        <dbReference type="Proteomes" id="UP001596016"/>
    </source>
</evidence>
<keyword evidence="3" id="KW-1185">Reference proteome</keyword>
<dbReference type="InterPro" id="IPR011990">
    <property type="entry name" value="TPR-like_helical_dom_sf"/>
</dbReference>
<evidence type="ECO:0000313" key="2">
    <source>
        <dbReference type="EMBL" id="MFC5385300.1"/>
    </source>
</evidence>
<sequence length="390" mass="43308">MIASSRHLEKSNPDVALALYPLNVEALLVEMVGQLNRQETDTSLEEMEAQIRAAVPANAGDARIYSLLGEVLRRGEQVEAAYAMFDHALELASTEIHALQWSVYRAVADADHDKAMEALDLMFRRWPERVGSFASAMPQVFSQENSYAALLEMVAQSPPWRSRLIAELSSYNFENLDFTAQFLQDLASSSAPPSAAETATLLGSLFAHKRYDLAYRTFLFTLAEAEGDLAGFVFNGQFVQNASGRRFDWMIRPQPGVSVTMPFISQDSSLPQGLFIEFGSTPVLRVGVEQTIMLPAGSYELEFTATATSADLPKSLLWAIDCLDPGQPVQRLEVPEGTYQNRSFQTRFTIAQNCPVQSLSLRTNAMVESWSNRYGGKILFHQLRIMAVPS</sequence>
<keyword evidence="1" id="KW-0802">TPR repeat</keyword>
<gene>
    <name evidence="2" type="ORF">ACFPLB_04870</name>
</gene>